<evidence type="ECO:0000313" key="10">
    <source>
        <dbReference type="EMBL" id="JAV53644.1"/>
    </source>
</evidence>
<keyword evidence="1 6" id="KW-0479">Metal-binding</keyword>
<dbReference type="GO" id="GO:0005634">
    <property type="term" value="C:nucleus"/>
    <property type="evidence" value="ECO:0007669"/>
    <property type="project" value="InterPro"/>
</dbReference>
<dbReference type="GO" id="GO:0043565">
    <property type="term" value="F:sequence-specific DNA binding"/>
    <property type="evidence" value="ECO:0007669"/>
    <property type="project" value="InterPro"/>
</dbReference>
<dbReference type="PANTHER" id="PTHR46600:SF11">
    <property type="entry name" value="THAP DOMAIN-CONTAINING PROTEIN 10"/>
    <property type="match status" value="1"/>
</dbReference>
<sequence>MNPTRCIVPKCKNTAGVPFPKDLEVREKWLEGLELNNSTIKQSSFVCLSHFAPADLRDDDYSKSRRPIQRLKRGAIPSISHNNAALSDDDSNSLASESETDENVMCRACMSDKNLFTHLSDDLEDDLTIFAAFNLCISGLNTNEDDELPKYICRACLTTLKIVYKFRKKCLTSESIMRACCLGQERKRTSDSDTDHSTKRPKTNEEGVSINSLSEFEVIYEDSTHADDETVVPKTELSIDDIERNMEEIHGNGDEKVRSAGEAKSVDGDDTAKPVSDSDGVSVEDILTTLEEGTAESLQQNGKEKPVVQPSKKIVMKSNFPVKYKRSLSLGGLKLPPGVKIKPLQTYTKPGVYPAVTRYGVYESVFIQADEYIFEIGLTKGDMRQLRCGLPTCSAQAKQKRLENGDPAAELEVLSAHNHPAPDELIRKKQMFFCVMRKKMQTDRTLNIRIIYEDACIQDPEIRQVVPLRNVINEICRHQLMLKMKPVASFEEFYKTIEMEMFDKLHFTHSGQQFYQDKITVREDSSMAILFANVETIRMVSKSTVMYVDASFKIDTTEDFKYQLLTVLVWVEESYYPILFGIINKKSQLIFRQIFTYLRDRLAPELRPQEIVTDYEANLYYALTETYVDSTIGGSVFYYTQNIYKKICSLNLSRDLETNSYFRNIYHMLLMLPLLPVNTILDGLNSIELEAKNLNITELTRPIFDHVRTQWILNVTPELFCVHKLENRINENVIAPFKKLRDFLLLTKGKMHKTSITVTHIIEKIIELEAFLNSTYSRADKKSFGRDLSSFQKKNVLRAWQFIEDHPKIEISNFFSKVLGYIKCMENQLWIWGFYRYDGDTDDILINASHFSIVNGVVTETLLEEESQEEFFEYMEEQDSTIVMEAVIDQDGVLQTNEEVAETVEVESNNKNTKQFESAYLKYVYQ</sequence>
<dbReference type="GO" id="GO:0008270">
    <property type="term" value="F:zinc ion binding"/>
    <property type="evidence" value="ECO:0007669"/>
    <property type="project" value="UniProtKB-UniRule"/>
</dbReference>
<accession>A0A1Y1JWE8</accession>
<evidence type="ECO:0000259" key="8">
    <source>
        <dbReference type="PROSITE" id="PS50950"/>
    </source>
</evidence>
<evidence type="ECO:0000256" key="1">
    <source>
        <dbReference type="ARBA" id="ARBA00022723"/>
    </source>
</evidence>
<dbReference type="PROSITE" id="PS50950">
    <property type="entry name" value="ZF_THAP"/>
    <property type="match status" value="1"/>
</dbReference>
<dbReference type="SMART" id="SM00980">
    <property type="entry name" value="THAP"/>
    <property type="match status" value="1"/>
</dbReference>
<dbReference type="PROSITE" id="PS51915">
    <property type="entry name" value="ZAD"/>
    <property type="match status" value="1"/>
</dbReference>
<reference evidence="10" key="1">
    <citation type="journal article" date="2016" name="Sci. Rep.">
        <title>Molecular characterization of firefly nuptial gifts: a multi-omics approach sheds light on postcopulatory sexual selection.</title>
        <authorList>
            <person name="Al-Wathiqui N."/>
            <person name="Fallon T.R."/>
            <person name="South A."/>
            <person name="Weng J.K."/>
            <person name="Lewis S.M."/>
        </authorList>
    </citation>
    <scope>NUCLEOTIDE SEQUENCE</scope>
</reference>
<dbReference type="InterPro" id="IPR026516">
    <property type="entry name" value="THAP1/10"/>
</dbReference>
<dbReference type="Pfam" id="PF05485">
    <property type="entry name" value="THAP"/>
    <property type="match status" value="1"/>
</dbReference>
<dbReference type="PANTHER" id="PTHR46600">
    <property type="entry name" value="THAP DOMAIN-CONTAINING"/>
    <property type="match status" value="1"/>
</dbReference>
<evidence type="ECO:0000256" key="5">
    <source>
        <dbReference type="PROSITE-ProRule" id="PRU00309"/>
    </source>
</evidence>
<evidence type="ECO:0000256" key="6">
    <source>
        <dbReference type="PROSITE-ProRule" id="PRU01263"/>
    </source>
</evidence>
<dbReference type="Gene3D" id="3.40.1800.20">
    <property type="match status" value="1"/>
</dbReference>
<dbReference type="SUPFAM" id="SSF57716">
    <property type="entry name" value="Glucocorticoid receptor-like (DNA-binding domain)"/>
    <property type="match status" value="2"/>
</dbReference>
<evidence type="ECO:0000256" key="3">
    <source>
        <dbReference type="ARBA" id="ARBA00022833"/>
    </source>
</evidence>
<feature type="binding site" evidence="6">
    <location>
        <position position="106"/>
    </location>
    <ligand>
        <name>Zn(2+)</name>
        <dbReference type="ChEBI" id="CHEBI:29105"/>
    </ligand>
</feature>
<feature type="domain" description="ZAD" evidence="9">
    <location>
        <begin position="104"/>
        <end position="180"/>
    </location>
</feature>
<evidence type="ECO:0000256" key="2">
    <source>
        <dbReference type="ARBA" id="ARBA00022771"/>
    </source>
</evidence>
<feature type="binding site" evidence="6">
    <location>
        <position position="156"/>
    </location>
    <ligand>
        <name>Zn(2+)</name>
        <dbReference type="ChEBI" id="CHEBI:29105"/>
    </ligand>
</feature>
<feature type="region of interest" description="Disordered" evidence="7">
    <location>
        <begin position="188"/>
        <end position="207"/>
    </location>
</feature>
<feature type="compositionally biased region" description="Basic and acidic residues" evidence="7">
    <location>
        <begin position="188"/>
        <end position="205"/>
    </location>
</feature>
<dbReference type="SMART" id="SM00868">
    <property type="entry name" value="zf-AD"/>
    <property type="match status" value="1"/>
</dbReference>
<dbReference type="Pfam" id="PF07776">
    <property type="entry name" value="zf-AD"/>
    <property type="match status" value="1"/>
</dbReference>
<dbReference type="InterPro" id="IPR012934">
    <property type="entry name" value="Znf_AD"/>
</dbReference>
<dbReference type="AlphaFoldDB" id="A0A1Y1JWE8"/>
<proteinExistence type="predicted"/>
<feature type="binding site" evidence="6">
    <location>
        <position position="109"/>
    </location>
    <ligand>
        <name>Zn(2+)</name>
        <dbReference type="ChEBI" id="CHEBI:29105"/>
    </ligand>
</feature>
<keyword evidence="3 6" id="KW-0862">Zinc</keyword>
<dbReference type="InterPro" id="IPR006612">
    <property type="entry name" value="THAP_Znf"/>
</dbReference>
<keyword evidence="2 5" id="KW-0863">Zinc-finger</keyword>
<feature type="domain" description="THAP-type" evidence="8">
    <location>
        <begin position="2"/>
        <end position="80"/>
    </location>
</feature>
<feature type="compositionally biased region" description="Basic and acidic residues" evidence="7">
    <location>
        <begin position="250"/>
        <end position="272"/>
    </location>
</feature>
<evidence type="ECO:0000256" key="4">
    <source>
        <dbReference type="ARBA" id="ARBA00023125"/>
    </source>
</evidence>
<protein>
    <submittedName>
        <fullName evidence="10">Uncharacterized protein</fullName>
    </submittedName>
</protein>
<name>A0A1Y1JWE8_PHOPY</name>
<organism evidence="10">
    <name type="scientific">Photinus pyralis</name>
    <name type="common">Common eastern firefly</name>
    <name type="synonym">Lampyris pyralis</name>
    <dbReference type="NCBI Taxonomy" id="7054"/>
    <lineage>
        <taxon>Eukaryota</taxon>
        <taxon>Metazoa</taxon>
        <taxon>Ecdysozoa</taxon>
        <taxon>Arthropoda</taxon>
        <taxon>Hexapoda</taxon>
        <taxon>Insecta</taxon>
        <taxon>Pterygota</taxon>
        <taxon>Neoptera</taxon>
        <taxon>Endopterygota</taxon>
        <taxon>Coleoptera</taxon>
        <taxon>Polyphaga</taxon>
        <taxon>Elateriformia</taxon>
        <taxon>Elateroidea</taxon>
        <taxon>Lampyridae</taxon>
        <taxon>Lampyrinae</taxon>
        <taxon>Photinus</taxon>
    </lineage>
</organism>
<evidence type="ECO:0000256" key="7">
    <source>
        <dbReference type="SAM" id="MobiDB-lite"/>
    </source>
</evidence>
<dbReference type="EMBL" id="GEZM01098923">
    <property type="protein sequence ID" value="JAV53644.1"/>
    <property type="molecule type" value="Transcribed_RNA"/>
</dbReference>
<feature type="region of interest" description="Disordered" evidence="7">
    <location>
        <begin position="250"/>
        <end position="279"/>
    </location>
</feature>
<evidence type="ECO:0000259" key="9">
    <source>
        <dbReference type="PROSITE" id="PS51915"/>
    </source>
</evidence>
<keyword evidence="4 5" id="KW-0238">DNA-binding</keyword>
<feature type="binding site" evidence="6">
    <location>
        <position position="153"/>
    </location>
    <ligand>
        <name>Zn(2+)</name>
        <dbReference type="ChEBI" id="CHEBI:29105"/>
    </ligand>
</feature>